<dbReference type="Proteomes" id="UP000199118">
    <property type="component" value="Unassembled WGS sequence"/>
</dbReference>
<dbReference type="GO" id="GO:0005886">
    <property type="term" value="C:plasma membrane"/>
    <property type="evidence" value="ECO:0007669"/>
    <property type="project" value="TreeGrafter"/>
</dbReference>
<evidence type="ECO:0000256" key="1">
    <source>
        <dbReference type="SAM" id="Phobius"/>
    </source>
</evidence>
<name>A0A1H3E8B7_9RHOB</name>
<proteinExistence type="predicted"/>
<dbReference type="InterPro" id="IPR008523">
    <property type="entry name" value="DUF805"/>
</dbReference>
<accession>A0A1H3E8B7</accession>
<organism evidence="2 3">
    <name type="scientific">Albimonas donghaensis</name>
    <dbReference type="NCBI Taxonomy" id="356660"/>
    <lineage>
        <taxon>Bacteria</taxon>
        <taxon>Pseudomonadati</taxon>
        <taxon>Pseudomonadota</taxon>
        <taxon>Alphaproteobacteria</taxon>
        <taxon>Rhodobacterales</taxon>
        <taxon>Paracoccaceae</taxon>
        <taxon>Albimonas</taxon>
    </lineage>
</organism>
<keyword evidence="1" id="KW-0472">Membrane</keyword>
<feature type="transmembrane region" description="Helical" evidence="1">
    <location>
        <begin position="93"/>
        <end position="112"/>
    </location>
</feature>
<keyword evidence="1" id="KW-1133">Transmembrane helix</keyword>
<dbReference type="PANTHER" id="PTHR34980">
    <property type="entry name" value="INNER MEMBRANE PROTEIN-RELATED-RELATED"/>
    <property type="match status" value="1"/>
</dbReference>
<keyword evidence="1" id="KW-0812">Transmembrane</keyword>
<protein>
    <submittedName>
        <fullName evidence="2">Uncharacterized membrane protein YhaH, DUF805 family</fullName>
    </submittedName>
</protein>
<feature type="transmembrane region" description="Helical" evidence="1">
    <location>
        <begin position="63"/>
        <end position="81"/>
    </location>
</feature>
<dbReference type="Pfam" id="PF05656">
    <property type="entry name" value="DUF805"/>
    <property type="match status" value="1"/>
</dbReference>
<dbReference type="AlphaFoldDB" id="A0A1H3E8B7"/>
<dbReference type="PANTHER" id="PTHR34980:SF2">
    <property type="entry name" value="INNER MEMBRANE PROTEIN YHAH-RELATED"/>
    <property type="match status" value="1"/>
</dbReference>
<feature type="transmembrane region" description="Helical" evidence="1">
    <location>
        <begin position="26"/>
        <end position="43"/>
    </location>
</feature>
<keyword evidence="3" id="KW-1185">Reference proteome</keyword>
<reference evidence="2 3" key="1">
    <citation type="submission" date="2016-10" db="EMBL/GenBank/DDBJ databases">
        <authorList>
            <person name="de Groot N.N."/>
        </authorList>
    </citation>
    <scope>NUCLEOTIDE SEQUENCE [LARGE SCALE GENOMIC DNA]</scope>
    <source>
        <strain evidence="2 3">DSM 17890</strain>
    </source>
</reference>
<dbReference type="EMBL" id="FNMZ01000009">
    <property type="protein sequence ID" value="SDX74993.1"/>
    <property type="molecule type" value="Genomic_DNA"/>
</dbReference>
<sequence length="133" mass="14811">MTFSDSIQNVLLNFAEFRGRATRSEYWYWVLFALCLQVLFQIVDGLVSAPLMGFPSFALDAGRPISVLGMVALLPPTLAVGCRRLHDVGRSGWWLLLPLIPVIGALALLWMLTRTSVERDNRFGSSVTGLQRT</sequence>
<evidence type="ECO:0000313" key="2">
    <source>
        <dbReference type="EMBL" id="SDX74993.1"/>
    </source>
</evidence>
<dbReference type="RefSeq" id="WP_176954820.1">
    <property type="nucleotide sequence ID" value="NZ_FNMZ01000009.1"/>
</dbReference>
<evidence type="ECO:0000313" key="3">
    <source>
        <dbReference type="Proteomes" id="UP000199118"/>
    </source>
</evidence>
<gene>
    <name evidence="2" type="ORF">SAMN05444336_109112</name>
</gene>